<sequence>MIKQFNRSTGCEWVIHIKRTLDEGIEDEDVPDCIFIVPKAIVSTSQEAYIPQLVAIGPYHHRRVELFEMERYKLVEAERVQKKYQNIRFGDIVEHLEENDATVRACYHAYLDFDREELAWTFAIDASFL</sequence>
<dbReference type="OrthoDB" id="2356035at2759"/>
<organism evidence="1 2">
    <name type="scientific">Populus tomentosa</name>
    <name type="common">Chinese white poplar</name>
    <dbReference type="NCBI Taxonomy" id="118781"/>
    <lineage>
        <taxon>Eukaryota</taxon>
        <taxon>Viridiplantae</taxon>
        <taxon>Streptophyta</taxon>
        <taxon>Embryophyta</taxon>
        <taxon>Tracheophyta</taxon>
        <taxon>Spermatophyta</taxon>
        <taxon>Magnoliopsida</taxon>
        <taxon>eudicotyledons</taxon>
        <taxon>Gunneridae</taxon>
        <taxon>Pentapetalae</taxon>
        <taxon>rosids</taxon>
        <taxon>fabids</taxon>
        <taxon>Malpighiales</taxon>
        <taxon>Salicaceae</taxon>
        <taxon>Saliceae</taxon>
        <taxon>Populus</taxon>
    </lineage>
</organism>
<keyword evidence="2" id="KW-1185">Reference proteome</keyword>
<proteinExistence type="predicted"/>
<dbReference type="InterPro" id="IPR004158">
    <property type="entry name" value="DUF247_pln"/>
</dbReference>
<dbReference type="EMBL" id="JAAWWB010000005">
    <property type="protein sequence ID" value="KAG6783403.1"/>
    <property type="molecule type" value="Genomic_DNA"/>
</dbReference>
<evidence type="ECO:0000313" key="1">
    <source>
        <dbReference type="EMBL" id="KAG6783403.1"/>
    </source>
</evidence>
<dbReference type="AlphaFoldDB" id="A0A8X8A5M7"/>
<evidence type="ECO:0000313" key="2">
    <source>
        <dbReference type="Proteomes" id="UP000886885"/>
    </source>
</evidence>
<accession>A0A8X8A5M7</accession>
<comment type="caution">
    <text evidence="1">The sequence shown here is derived from an EMBL/GenBank/DDBJ whole genome shotgun (WGS) entry which is preliminary data.</text>
</comment>
<dbReference type="Proteomes" id="UP000886885">
    <property type="component" value="Chromosome 3A"/>
</dbReference>
<dbReference type="PANTHER" id="PTHR31170:SF25">
    <property type="entry name" value="BNAA09G04570D PROTEIN"/>
    <property type="match status" value="1"/>
</dbReference>
<dbReference type="PANTHER" id="PTHR31170">
    <property type="entry name" value="BNAC04G53230D PROTEIN"/>
    <property type="match status" value="1"/>
</dbReference>
<name>A0A8X8A5M7_POPTO</name>
<reference evidence="1" key="1">
    <citation type="journal article" date="2020" name="bioRxiv">
        <title>Hybrid origin of Populus tomentosa Carr. identified through genome sequencing and phylogenomic analysis.</title>
        <authorList>
            <person name="An X."/>
            <person name="Gao K."/>
            <person name="Chen Z."/>
            <person name="Li J."/>
            <person name="Yang X."/>
            <person name="Yang X."/>
            <person name="Zhou J."/>
            <person name="Guo T."/>
            <person name="Zhao T."/>
            <person name="Huang S."/>
            <person name="Miao D."/>
            <person name="Khan W.U."/>
            <person name="Rao P."/>
            <person name="Ye M."/>
            <person name="Lei B."/>
            <person name="Liao W."/>
            <person name="Wang J."/>
            <person name="Ji L."/>
            <person name="Li Y."/>
            <person name="Guo B."/>
            <person name="Mustafa N.S."/>
            <person name="Li S."/>
            <person name="Yun Q."/>
            <person name="Keller S.R."/>
            <person name="Mao J."/>
            <person name="Zhang R."/>
            <person name="Strauss S.H."/>
        </authorList>
    </citation>
    <scope>NUCLEOTIDE SEQUENCE</scope>
    <source>
        <strain evidence="1">GM15</strain>
        <tissue evidence="1">Leaf</tissue>
    </source>
</reference>
<dbReference type="Pfam" id="PF03140">
    <property type="entry name" value="DUF247"/>
    <property type="match status" value="1"/>
</dbReference>
<protein>
    <submittedName>
        <fullName evidence="1">Uncharacterized protein</fullName>
    </submittedName>
</protein>
<gene>
    <name evidence="1" type="ORF">POTOM_012850</name>
</gene>